<reference evidence="2 3" key="1">
    <citation type="submission" date="2023-09" db="EMBL/GenBank/DDBJ databases">
        <title>Pyrofollis japonicus gen. nov. sp. nov., a novel member of the family Pyrodictiaceae isolated from the Iheya North hydrothermal field.</title>
        <authorList>
            <person name="Miyazaki U."/>
            <person name="Sanari M."/>
            <person name="Tame A."/>
            <person name="Kitajima M."/>
            <person name="Okamoto A."/>
            <person name="Sawayama S."/>
            <person name="Miyazaki J."/>
            <person name="Takai K."/>
            <person name="Nakagawa S."/>
        </authorList>
    </citation>
    <scope>NUCLEOTIDE SEQUENCE [LARGE SCALE GENOMIC DNA]</scope>
    <source>
        <strain evidence="2 3">AV2</strain>
    </source>
</reference>
<dbReference type="Proteomes" id="UP001341135">
    <property type="component" value="Chromosome"/>
</dbReference>
<feature type="compositionally biased region" description="Low complexity" evidence="1">
    <location>
        <begin position="223"/>
        <end position="234"/>
    </location>
</feature>
<gene>
    <name evidence="2" type="ORF">PABY_12890</name>
</gene>
<dbReference type="RefSeq" id="WP_338248372.1">
    <property type="nucleotide sequence ID" value="NZ_AP028907.1"/>
</dbReference>
<accession>A0ABM8IW04</accession>
<protein>
    <submittedName>
        <fullName evidence="2">Uncharacterized protein</fullName>
    </submittedName>
</protein>
<evidence type="ECO:0000313" key="3">
    <source>
        <dbReference type="Proteomes" id="UP001341135"/>
    </source>
</evidence>
<proteinExistence type="predicted"/>
<dbReference type="GeneID" id="89289303"/>
<evidence type="ECO:0000256" key="1">
    <source>
        <dbReference type="SAM" id="MobiDB-lite"/>
    </source>
</evidence>
<feature type="region of interest" description="Disordered" evidence="1">
    <location>
        <begin position="215"/>
        <end position="234"/>
    </location>
</feature>
<organism evidence="2 3">
    <name type="scientific">Pyrodictium abyssi</name>
    <dbReference type="NCBI Taxonomy" id="54256"/>
    <lineage>
        <taxon>Archaea</taxon>
        <taxon>Thermoproteota</taxon>
        <taxon>Thermoprotei</taxon>
        <taxon>Desulfurococcales</taxon>
        <taxon>Pyrodictiaceae</taxon>
        <taxon>Pyrodictium</taxon>
    </lineage>
</organism>
<name>A0ABM8IW04_9CREN</name>
<evidence type="ECO:0000313" key="2">
    <source>
        <dbReference type="EMBL" id="BES81722.1"/>
    </source>
</evidence>
<dbReference type="EMBL" id="AP028907">
    <property type="protein sequence ID" value="BES81722.1"/>
    <property type="molecule type" value="Genomic_DNA"/>
</dbReference>
<sequence>MSKRFERMYARLAVLAERMGVGDLLGPVVERLAALYSRGVLGASHVVLELVAAGWLAREGYTVSVEEPVDGLIADVVARAGREMLLVEVETGYTPPRWSHAPLAYHAARLAAKTARYSRLGDRFALAYPLGYAAPLHPALLEPPWRRSQGMLAELKSLVDRFYRRPPIPLEAFMDARLDAVLLLDPDNAAAYWAPPSHAPGLQVLALQAALSTLTSPGGEPGTASPVAATSAPS</sequence>
<keyword evidence="3" id="KW-1185">Reference proteome</keyword>